<dbReference type="PANTHER" id="PTHR30121:SF11">
    <property type="entry name" value="AAA+ ATPASE DOMAIN-CONTAINING PROTEIN"/>
    <property type="match status" value="1"/>
</dbReference>
<dbReference type="EMBL" id="PEUA01000030">
    <property type="protein sequence ID" value="PIV42980.1"/>
    <property type="molecule type" value="Genomic_DNA"/>
</dbReference>
<reference evidence="5" key="1">
    <citation type="submission" date="2017-09" db="EMBL/GenBank/DDBJ databases">
        <title>Depth-based differentiation of microbial function through sediment-hosted aquifers and enrichment of novel symbionts in the deep terrestrial subsurface.</title>
        <authorList>
            <person name="Probst A.J."/>
            <person name="Ladd B."/>
            <person name="Jarett J.K."/>
            <person name="Geller-Mcgrath D.E."/>
            <person name="Sieber C.M.K."/>
            <person name="Emerson J.B."/>
            <person name="Anantharaman K."/>
            <person name="Thomas B.C."/>
            <person name="Malmstrom R."/>
            <person name="Stieglmeier M."/>
            <person name="Klingl A."/>
            <person name="Woyke T."/>
            <person name="Ryan C.M."/>
            <person name="Banfield J.F."/>
        </authorList>
    </citation>
    <scope>NUCLEOTIDE SEQUENCE [LARGE SCALE GENOMIC DNA]</scope>
</reference>
<dbReference type="CDD" id="cd01127">
    <property type="entry name" value="TrwB_TraG_TraD_VirD4"/>
    <property type="match status" value="1"/>
</dbReference>
<evidence type="ECO:0000313" key="5">
    <source>
        <dbReference type="Proteomes" id="UP000230304"/>
    </source>
</evidence>
<proteinExistence type="predicted"/>
<protein>
    <submittedName>
        <fullName evidence="4">Uncharacterized protein</fullName>
    </submittedName>
</protein>
<dbReference type="Pfam" id="PF10412">
    <property type="entry name" value="TrwB_AAD_bind"/>
    <property type="match status" value="1"/>
</dbReference>
<feature type="region of interest" description="Disordered" evidence="1">
    <location>
        <begin position="552"/>
        <end position="571"/>
    </location>
</feature>
<dbReference type="InterPro" id="IPR051162">
    <property type="entry name" value="T4SS_component"/>
</dbReference>
<evidence type="ECO:0000256" key="1">
    <source>
        <dbReference type="SAM" id="MobiDB-lite"/>
    </source>
</evidence>
<dbReference type="AlphaFoldDB" id="A0A2M7D827"/>
<feature type="compositionally biased region" description="Basic and acidic residues" evidence="1">
    <location>
        <begin position="530"/>
        <end position="545"/>
    </location>
</feature>
<dbReference type="Proteomes" id="UP000230304">
    <property type="component" value="Unassembled WGS sequence"/>
</dbReference>
<dbReference type="InterPro" id="IPR019476">
    <property type="entry name" value="T4SS_TraD_DNA-bd"/>
</dbReference>
<dbReference type="PANTHER" id="PTHR30121">
    <property type="entry name" value="UNCHARACTERIZED PROTEIN YJGR-RELATED"/>
    <property type="match status" value="1"/>
</dbReference>
<sequence length="571" mass="64561">MPNNDINFFAETTFRNQRKKFGIKTDDRRRHMYLIGKTGMGKTVMIKNMAIQDIQEGKGVGFVDPHGEAAEELLDFIPADRVNDVIYFNPADLDYPIAFNIMEKVDVEHRHLVASGLMGVFKKIWPDVWSARMEYILNNSILALLEYPGSTLLGVNRMLADPEYRKKIVDKVTDPVVKSFWLQEFARYTQRYEVEATAAIQNKIGQFISNPLIRNIIGQVRSAIDMRKVMDERKILILDLSKGRIGEDNSRLLGALLITKLQLAAMSRVDIPEEKRVDFYLYVDEFQNFATDAFCNILSEARKYRLSLILGNQYLAQLDEMVATGRSTKVREAVFGNVGTIISFRVGAEDAEFLEKEFTPEFLATDFVNLSKYNIYLRLMIDGVAGAPFSAETTPPIPKPEKSNKENIIKVSRERYSTPRSIIEEKIAKWTGIIETPSGTSQASQAAPQVLYDVKCSLCGKWTKVIFPPDGTRPVYCKTCLKKVKGPAALAQPTVPAQGEKTLLKKQTATPGISLEEATTEEPVSFSSKKTQDFQRPKRKEVDLEELKKTLEESLKEIETKPETDEKPKGV</sequence>
<organism evidence="4 5">
    <name type="scientific">Candidatus Nealsonbacteria bacterium CG02_land_8_20_14_3_00_40_11</name>
    <dbReference type="NCBI Taxonomy" id="1974700"/>
    <lineage>
        <taxon>Bacteria</taxon>
        <taxon>Candidatus Nealsoniibacteriota</taxon>
    </lineage>
</organism>
<feature type="domain" description="CxxC-x17-CxxC" evidence="3">
    <location>
        <begin position="451"/>
        <end position="484"/>
    </location>
</feature>
<feature type="domain" description="Type IV secretion system coupling protein TraD DNA-binding" evidence="2">
    <location>
        <begin position="25"/>
        <end position="346"/>
    </location>
</feature>
<evidence type="ECO:0000259" key="2">
    <source>
        <dbReference type="Pfam" id="PF10412"/>
    </source>
</evidence>
<gene>
    <name evidence="4" type="ORF">COS26_01385</name>
</gene>
<dbReference type="InterPro" id="IPR027417">
    <property type="entry name" value="P-loop_NTPase"/>
</dbReference>
<dbReference type="NCBIfam" id="TIGR04272">
    <property type="entry name" value="cxxc_cxxc_Mbark"/>
    <property type="match status" value="1"/>
</dbReference>
<evidence type="ECO:0000259" key="3">
    <source>
        <dbReference type="Pfam" id="PF23477"/>
    </source>
</evidence>
<accession>A0A2M7D827</accession>
<dbReference type="Gene3D" id="3.40.50.300">
    <property type="entry name" value="P-loop containing nucleotide triphosphate hydrolases"/>
    <property type="match status" value="2"/>
</dbReference>
<name>A0A2M7D827_9BACT</name>
<comment type="caution">
    <text evidence="4">The sequence shown here is derived from an EMBL/GenBank/DDBJ whole genome shotgun (WGS) entry which is preliminary data.</text>
</comment>
<dbReference type="Pfam" id="PF23477">
    <property type="entry name" value="zf_Tbcl_2"/>
    <property type="match status" value="1"/>
</dbReference>
<evidence type="ECO:0000313" key="4">
    <source>
        <dbReference type="EMBL" id="PIV42980.1"/>
    </source>
</evidence>
<dbReference type="SUPFAM" id="SSF52540">
    <property type="entry name" value="P-loop containing nucleoside triphosphate hydrolases"/>
    <property type="match status" value="1"/>
</dbReference>
<dbReference type="InterPro" id="IPR026363">
    <property type="entry name" value="CxxC-x17-CxxC_dom"/>
</dbReference>
<feature type="region of interest" description="Disordered" evidence="1">
    <location>
        <begin position="506"/>
        <end position="545"/>
    </location>
</feature>